<feature type="transmembrane region" description="Helical" evidence="1">
    <location>
        <begin position="12"/>
        <end position="31"/>
    </location>
</feature>
<keyword evidence="1" id="KW-0472">Membrane</keyword>
<evidence type="ECO:0000313" key="5">
    <source>
        <dbReference type="Proteomes" id="UP000603865"/>
    </source>
</evidence>
<evidence type="ECO:0000256" key="1">
    <source>
        <dbReference type="SAM" id="Phobius"/>
    </source>
</evidence>
<dbReference type="Pfam" id="PF00563">
    <property type="entry name" value="EAL"/>
    <property type="match status" value="1"/>
</dbReference>
<dbReference type="AlphaFoldDB" id="A0A918CE45"/>
<dbReference type="InterPro" id="IPR029787">
    <property type="entry name" value="Nucleotide_cyclase"/>
</dbReference>
<dbReference type="InterPro" id="IPR000160">
    <property type="entry name" value="GGDEF_dom"/>
</dbReference>
<feature type="transmembrane region" description="Helical" evidence="1">
    <location>
        <begin position="71"/>
        <end position="91"/>
    </location>
</feature>
<dbReference type="Proteomes" id="UP000603865">
    <property type="component" value="Unassembled WGS sequence"/>
</dbReference>
<protein>
    <recommendedName>
        <fullName evidence="6">GGDEF-domain containing protein</fullName>
    </recommendedName>
</protein>
<dbReference type="Pfam" id="PF00990">
    <property type="entry name" value="GGDEF"/>
    <property type="match status" value="1"/>
</dbReference>
<feature type="transmembrane region" description="Helical" evidence="1">
    <location>
        <begin position="166"/>
        <end position="188"/>
    </location>
</feature>
<keyword evidence="5" id="KW-1185">Reference proteome</keyword>
<dbReference type="SUPFAM" id="SSF141868">
    <property type="entry name" value="EAL domain-like"/>
    <property type="match status" value="1"/>
</dbReference>
<dbReference type="CDD" id="cd01948">
    <property type="entry name" value="EAL"/>
    <property type="match status" value="1"/>
</dbReference>
<dbReference type="PANTHER" id="PTHR44757:SF2">
    <property type="entry name" value="BIOFILM ARCHITECTURE MAINTENANCE PROTEIN MBAA"/>
    <property type="match status" value="1"/>
</dbReference>
<feature type="transmembrane region" description="Helical" evidence="1">
    <location>
        <begin position="200"/>
        <end position="218"/>
    </location>
</feature>
<evidence type="ECO:0000313" key="4">
    <source>
        <dbReference type="EMBL" id="GGR18038.1"/>
    </source>
</evidence>
<feature type="domain" description="GGDEF" evidence="3">
    <location>
        <begin position="368"/>
        <end position="501"/>
    </location>
</feature>
<feature type="transmembrane region" description="Helical" evidence="1">
    <location>
        <begin position="132"/>
        <end position="154"/>
    </location>
</feature>
<sequence length="785" mass="85045">MQRVSPYRQTVLLGLLAGAVVLQVAWLLIRWGSAAQTLWYADLTYLAVIYLSTAFSAGALRVAAIDHRVNAGLLFGAMLMLSAGESVWVYFDLFTTHPPDASVADLCYYTFYLLLGVTLLRQSGAGLRSLSTVAVLLDSVLVVGVIGVFAWFFFLAEVATDSTTSILIRVVTLSYPALDLGLLIVILLALRNGCTAGQTLLSVGGLTVYIVADLTYAYLSSRGAYMSGNWIDLLWTVGTVALALSSWHPVDRPHLSPPLKLQSWLRQWLPILPYVSVFASGVLLIVSTQRPSVATPGVVWGTVLLFGLVMLRQAVAFTENTRLTRQLGRSQAQLTHQAFHDALTGLPNRTLFVDRLEHFLTQFAQQDLPVSVLGIDLDGFKLVNDSLGHAAGDALLLQASQRMASVLEAGDMLARIGGDEFTVIVTGRVVPALAAAVAAELNRRLSRPFQIGQQQVYLTASIGLSTAGHHTDTAADLQRQADLALYHAKASGKNTYHAFTPELAHTVHVREHMSRELHFAIDRNELSIAYQPQFQGQQLIGVEALVRWHSAVLGDVPPNQFIGVAEDTGLIFAIGEWVLEQACRQAANWNAAGQPVRVAVNISPRQFAHQNFVALIASALTRHRLPASLLELELTERLVVEDLQRAAVTITHLQQLGVRVSLDDFGGGQSSLSFLMLLPVSALKIDRNFVINAEQSAAGQRVIQAITTIAHALGLRVVAEGVETAAQRALVESLGCEVIQGYLLGRPMSAADLQLPFSPRIPPALHNVGSGDEGRLARPVHCLEP</sequence>
<dbReference type="PROSITE" id="PS50887">
    <property type="entry name" value="GGDEF"/>
    <property type="match status" value="1"/>
</dbReference>
<gene>
    <name evidence="4" type="ORF">GCM10008957_33510</name>
</gene>
<dbReference type="SMART" id="SM00267">
    <property type="entry name" value="GGDEF"/>
    <property type="match status" value="1"/>
</dbReference>
<keyword evidence="1" id="KW-0812">Transmembrane</keyword>
<feature type="transmembrane region" description="Helical" evidence="1">
    <location>
        <begin position="298"/>
        <end position="317"/>
    </location>
</feature>
<reference evidence="4" key="2">
    <citation type="submission" date="2020-09" db="EMBL/GenBank/DDBJ databases">
        <authorList>
            <person name="Sun Q."/>
            <person name="Ohkuma M."/>
        </authorList>
    </citation>
    <scope>NUCLEOTIDE SEQUENCE</scope>
    <source>
        <strain evidence="4">JCM 31311</strain>
    </source>
</reference>
<dbReference type="InterPro" id="IPR035919">
    <property type="entry name" value="EAL_sf"/>
</dbReference>
<evidence type="ECO:0000259" key="3">
    <source>
        <dbReference type="PROSITE" id="PS50887"/>
    </source>
</evidence>
<keyword evidence="1" id="KW-1133">Transmembrane helix</keyword>
<feature type="transmembrane region" description="Helical" evidence="1">
    <location>
        <begin position="268"/>
        <end position="286"/>
    </location>
</feature>
<name>A0A918CE45_9DEIO</name>
<dbReference type="NCBIfam" id="TIGR00254">
    <property type="entry name" value="GGDEF"/>
    <property type="match status" value="1"/>
</dbReference>
<dbReference type="CDD" id="cd01949">
    <property type="entry name" value="GGDEF"/>
    <property type="match status" value="1"/>
</dbReference>
<dbReference type="EMBL" id="BMQL01000021">
    <property type="protein sequence ID" value="GGR18038.1"/>
    <property type="molecule type" value="Genomic_DNA"/>
</dbReference>
<accession>A0A918CE45</accession>
<comment type="caution">
    <text evidence="4">The sequence shown here is derived from an EMBL/GenBank/DDBJ whole genome shotgun (WGS) entry which is preliminary data.</text>
</comment>
<evidence type="ECO:0008006" key="6">
    <source>
        <dbReference type="Google" id="ProtNLM"/>
    </source>
</evidence>
<dbReference type="InterPro" id="IPR052155">
    <property type="entry name" value="Biofilm_reg_signaling"/>
</dbReference>
<dbReference type="InterPro" id="IPR043128">
    <property type="entry name" value="Rev_trsase/Diguanyl_cyclase"/>
</dbReference>
<organism evidence="4 5">
    <name type="scientific">Deinococcus ruber</name>
    <dbReference type="NCBI Taxonomy" id="1848197"/>
    <lineage>
        <taxon>Bacteria</taxon>
        <taxon>Thermotogati</taxon>
        <taxon>Deinococcota</taxon>
        <taxon>Deinococci</taxon>
        <taxon>Deinococcales</taxon>
        <taxon>Deinococcaceae</taxon>
        <taxon>Deinococcus</taxon>
    </lineage>
</organism>
<dbReference type="InterPro" id="IPR001633">
    <property type="entry name" value="EAL_dom"/>
</dbReference>
<feature type="domain" description="EAL" evidence="2">
    <location>
        <begin position="510"/>
        <end position="761"/>
    </location>
</feature>
<proteinExistence type="predicted"/>
<reference evidence="4" key="1">
    <citation type="journal article" date="2014" name="Int. J. Syst. Evol. Microbiol.">
        <title>Complete genome sequence of Corynebacterium casei LMG S-19264T (=DSM 44701T), isolated from a smear-ripened cheese.</title>
        <authorList>
            <consortium name="US DOE Joint Genome Institute (JGI-PGF)"/>
            <person name="Walter F."/>
            <person name="Albersmeier A."/>
            <person name="Kalinowski J."/>
            <person name="Ruckert C."/>
        </authorList>
    </citation>
    <scope>NUCLEOTIDE SEQUENCE</scope>
    <source>
        <strain evidence="4">JCM 31311</strain>
    </source>
</reference>
<feature type="transmembrane region" description="Helical" evidence="1">
    <location>
        <begin position="43"/>
        <end position="64"/>
    </location>
</feature>
<dbReference type="Gene3D" id="3.20.20.450">
    <property type="entry name" value="EAL domain"/>
    <property type="match status" value="1"/>
</dbReference>
<dbReference type="PROSITE" id="PS50883">
    <property type="entry name" value="EAL"/>
    <property type="match status" value="1"/>
</dbReference>
<dbReference type="SMART" id="SM00052">
    <property type="entry name" value="EAL"/>
    <property type="match status" value="1"/>
</dbReference>
<feature type="transmembrane region" description="Helical" evidence="1">
    <location>
        <begin position="103"/>
        <end position="120"/>
    </location>
</feature>
<dbReference type="PANTHER" id="PTHR44757">
    <property type="entry name" value="DIGUANYLATE CYCLASE DGCP"/>
    <property type="match status" value="1"/>
</dbReference>
<evidence type="ECO:0000259" key="2">
    <source>
        <dbReference type="PROSITE" id="PS50883"/>
    </source>
</evidence>
<dbReference type="RefSeq" id="WP_189091663.1">
    <property type="nucleotide sequence ID" value="NZ_BMQL01000021.1"/>
</dbReference>
<dbReference type="Gene3D" id="3.30.70.270">
    <property type="match status" value="1"/>
</dbReference>
<dbReference type="SUPFAM" id="SSF55073">
    <property type="entry name" value="Nucleotide cyclase"/>
    <property type="match status" value="1"/>
</dbReference>